<proteinExistence type="inferred from homology"/>
<keyword evidence="3" id="KW-0812">Transmembrane</keyword>
<evidence type="ECO:0000313" key="6">
    <source>
        <dbReference type="EMBL" id="MBE9040420.1"/>
    </source>
</evidence>
<gene>
    <name evidence="6" type="ORF">IQ235_06410</name>
</gene>
<feature type="coiled-coil region" evidence="2">
    <location>
        <begin position="462"/>
        <end position="499"/>
    </location>
</feature>
<dbReference type="SMART" id="SM00304">
    <property type="entry name" value="HAMP"/>
    <property type="match status" value="1"/>
</dbReference>
<dbReference type="Pfam" id="PF00672">
    <property type="entry name" value="HAMP"/>
    <property type="match status" value="1"/>
</dbReference>
<protein>
    <submittedName>
        <fullName evidence="6">HAMP domain-containing protein</fullName>
    </submittedName>
</protein>
<organism evidence="6 7">
    <name type="scientific">Zarconia navalis LEGE 11467</name>
    <dbReference type="NCBI Taxonomy" id="1828826"/>
    <lineage>
        <taxon>Bacteria</taxon>
        <taxon>Bacillati</taxon>
        <taxon>Cyanobacteriota</taxon>
        <taxon>Cyanophyceae</taxon>
        <taxon>Oscillatoriophycideae</taxon>
        <taxon>Oscillatoriales</taxon>
        <taxon>Oscillatoriales incertae sedis</taxon>
        <taxon>Zarconia</taxon>
        <taxon>Zarconia navalis</taxon>
    </lineage>
</organism>
<evidence type="ECO:0000259" key="5">
    <source>
        <dbReference type="PROSITE" id="PS50885"/>
    </source>
</evidence>
<dbReference type="Gene3D" id="3.30.70.1230">
    <property type="entry name" value="Nucleotide cyclase"/>
    <property type="match status" value="1"/>
</dbReference>
<feature type="transmembrane region" description="Helical" evidence="3">
    <location>
        <begin position="393"/>
        <end position="415"/>
    </location>
</feature>
<reference evidence="6" key="1">
    <citation type="submission" date="2020-10" db="EMBL/GenBank/DDBJ databases">
        <authorList>
            <person name="Castelo-Branco R."/>
            <person name="Eusebio N."/>
            <person name="Adriana R."/>
            <person name="Vieira A."/>
            <person name="Brugerolle De Fraissinette N."/>
            <person name="Rezende De Castro R."/>
            <person name="Schneider M.P."/>
            <person name="Vasconcelos V."/>
            <person name="Leao P.N."/>
        </authorList>
    </citation>
    <scope>NUCLEOTIDE SEQUENCE</scope>
    <source>
        <strain evidence="6">LEGE 11467</strain>
    </source>
</reference>
<comment type="similarity">
    <text evidence="1">Belongs to the adenylyl cyclase class-3 family.</text>
</comment>
<dbReference type="InterPro" id="IPR029787">
    <property type="entry name" value="Nucleotide_cyclase"/>
</dbReference>
<dbReference type="PANTHER" id="PTHR43081">
    <property type="entry name" value="ADENYLATE CYCLASE, TERMINAL-DIFFERENTIATION SPECIFIC-RELATED"/>
    <property type="match status" value="1"/>
</dbReference>
<evidence type="ECO:0000256" key="1">
    <source>
        <dbReference type="ARBA" id="ARBA00005381"/>
    </source>
</evidence>
<keyword evidence="2" id="KW-0175">Coiled coil</keyword>
<dbReference type="SMART" id="SM00044">
    <property type="entry name" value="CYCc"/>
    <property type="match status" value="1"/>
</dbReference>
<dbReference type="PROSITE" id="PS50125">
    <property type="entry name" value="GUANYLATE_CYCLASE_2"/>
    <property type="match status" value="1"/>
</dbReference>
<dbReference type="AlphaFoldDB" id="A0A928Z7D1"/>
<feature type="domain" description="Guanylate cyclase" evidence="4">
    <location>
        <begin position="530"/>
        <end position="665"/>
    </location>
</feature>
<evidence type="ECO:0000259" key="4">
    <source>
        <dbReference type="PROSITE" id="PS50125"/>
    </source>
</evidence>
<evidence type="ECO:0000256" key="2">
    <source>
        <dbReference type="SAM" id="Coils"/>
    </source>
</evidence>
<evidence type="ECO:0000256" key="3">
    <source>
        <dbReference type="SAM" id="Phobius"/>
    </source>
</evidence>
<dbReference type="InterPro" id="IPR001054">
    <property type="entry name" value="A/G_cyclase"/>
</dbReference>
<feature type="domain" description="HAMP" evidence="5">
    <location>
        <begin position="412"/>
        <end position="470"/>
    </location>
</feature>
<keyword evidence="3" id="KW-0472">Membrane</keyword>
<dbReference type="PANTHER" id="PTHR43081:SF1">
    <property type="entry name" value="ADENYLATE CYCLASE, TERMINAL-DIFFERENTIATION SPECIFIC"/>
    <property type="match status" value="1"/>
</dbReference>
<dbReference type="Pfam" id="PF00211">
    <property type="entry name" value="Guanylate_cyc"/>
    <property type="match status" value="1"/>
</dbReference>
<accession>A0A928Z7D1</accession>
<dbReference type="EMBL" id="JADEXN010000082">
    <property type="protein sequence ID" value="MBE9040420.1"/>
    <property type="molecule type" value="Genomic_DNA"/>
</dbReference>
<dbReference type="InterPro" id="IPR003660">
    <property type="entry name" value="HAMP_dom"/>
</dbReference>
<dbReference type="PROSITE" id="PS50885">
    <property type="entry name" value="HAMP"/>
    <property type="match status" value="1"/>
</dbReference>
<dbReference type="GO" id="GO:0016020">
    <property type="term" value="C:membrane"/>
    <property type="evidence" value="ECO:0007669"/>
    <property type="project" value="InterPro"/>
</dbReference>
<dbReference type="CDD" id="cd06225">
    <property type="entry name" value="HAMP"/>
    <property type="match status" value="1"/>
</dbReference>
<dbReference type="CDD" id="cd07302">
    <property type="entry name" value="CHD"/>
    <property type="match status" value="1"/>
</dbReference>
<comment type="caution">
    <text evidence="6">The sequence shown here is derived from an EMBL/GenBank/DDBJ whole genome shotgun (WGS) entry which is preliminary data.</text>
</comment>
<dbReference type="SUPFAM" id="SSF55073">
    <property type="entry name" value="Nucleotide cyclase"/>
    <property type="match status" value="1"/>
</dbReference>
<keyword evidence="3" id="KW-1133">Transmembrane helix</keyword>
<name>A0A928Z7D1_9CYAN</name>
<evidence type="ECO:0000313" key="7">
    <source>
        <dbReference type="Proteomes" id="UP000621799"/>
    </source>
</evidence>
<dbReference type="RefSeq" id="WP_264320666.1">
    <property type="nucleotide sequence ID" value="NZ_JADEXN010000082.1"/>
</dbReference>
<dbReference type="GO" id="GO:0006171">
    <property type="term" value="P:cAMP biosynthetic process"/>
    <property type="evidence" value="ECO:0007669"/>
    <property type="project" value="TreeGrafter"/>
</dbReference>
<sequence length="785" mass="89847">MKKRLDSITTCILFPFLTLIGTSFAFSIIISVLDSQRIIDRTFEELSNEINNRVKDKLTTYFSIPHLINQINSNAIELNNLQLDSQNSKQSQTYFAKQLISFRNDFSDFDRIINAIYYATPNDEFWSAEYNFGEGRIVSLLLKQNEAYREMYGVDRESGEILNLLVNNRAKYTPSERPWFIAGSSGKAWSDIYQDSSTTNKRLVITAVKRIVSQNFETGNTQFEGVLGVDLLLSEVEDFLEKVIQDINNKGLIFITQKEPDTSQSNLIVTSHRHDVENRRSITADDSRTFNLVTASNLFDKYQGKNNDTLLESAKVISYIAEEFDLKYQGNCRSTQTLEIVIDNEIYLVKVSGLDIGKTTRNEAEALNWCIFWTVPESELLGNINSDKKQVSWQIYAVMGIFLTGVAVIISYRIVKPIKILTSSVRSLSTSISNLSEEFTPPPDITRPSELSLLSKHFNTMSQDLKVAFSELRQKTEELEVQKNELTNLNGRLERTNEAFRRFIPQNFSDLLGRKTVDIQLGDSIRRRMTIFFSDIRSFTSLSDDMQTPKENFDFINGYLKRMEGAIAEHHGFIDKYIGDAIMALFDDEDEKREYQSARNAIEAGLSMLEKLVEYNKERQLLELQPIYIGIGIHLGDLRLGTVGGQNRMDTTVISPAVNLTSRLEGLTKHFGAQILISENVFRRMSRPQRERYAYRYLGLVKPKGIRDMVGVYEICDGNSTEVKACKMVNKEKFEDAIALYIKRQFSQASLIFQEILEACPSDKAAKFYLDCCENERNFSEEFGK</sequence>
<dbReference type="Gene3D" id="6.10.340.10">
    <property type="match status" value="1"/>
</dbReference>
<dbReference type="Gene3D" id="3.30.450.20">
    <property type="entry name" value="PAS domain"/>
    <property type="match status" value="1"/>
</dbReference>
<dbReference type="InterPro" id="IPR050697">
    <property type="entry name" value="Adenylyl/Guanylyl_Cyclase_3/4"/>
</dbReference>
<dbReference type="GO" id="GO:0004016">
    <property type="term" value="F:adenylate cyclase activity"/>
    <property type="evidence" value="ECO:0007669"/>
    <property type="project" value="UniProtKB-ARBA"/>
</dbReference>
<keyword evidence="7" id="KW-1185">Reference proteome</keyword>
<dbReference type="Proteomes" id="UP000621799">
    <property type="component" value="Unassembled WGS sequence"/>
</dbReference>
<dbReference type="GO" id="GO:0035556">
    <property type="term" value="P:intracellular signal transduction"/>
    <property type="evidence" value="ECO:0007669"/>
    <property type="project" value="InterPro"/>
</dbReference>